<dbReference type="Pfam" id="PF20772">
    <property type="entry name" value="TACO1_YebC_N"/>
    <property type="match status" value="1"/>
</dbReference>
<evidence type="ECO:0000256" key="3">
    <source>
        <dbReference type="ARBA" id="ARBA00023015"/>
    </source>
</evidence>
<dbReference type="Pfam" id="PF01709">
    <property type="entry name" value="Transcrip_reg"/>
    <property type="match status" value="1"/>
</dbReference>
<gene>
    <name evidence="9" type="primary">yebC</name>
    <name evidence="10" type="ORF">SPIRO4BDMA_60002</name>
    <name evidence="11" type="ORF">SPIRO4BDMA_70002</name>
    <name evidence="9" type="ORF">SPIROBIBN47_100065</name>
</gene>
<dbReference type="PANTHER" id="PTHR12532:SF6">
    <property type="entry name" value="TRANSCRIPTIONAL REGULATORY PROTEIN YEBC-RELATED"/>
    <property type="match status" value="1"/>
</dbReference>
<evidence type="ECO:0000259" key="7">
    <source>
        <dbReference type="Pfam" id="PF01709"/>
    </source>
</evidence>
<dbReference type="PANTHER" id="PTHR12532">
    <property type="entry name" value="TRANSLATIONAL ACTIVATOR OF CYTOCHROME C OXIDASE 1"/>
    <property type="match status" value="1"/>
</dbReference>
<evidence type="ECO:0000256" key="1">
    <source>
        <dbReference type="ARBA" id="ARBA00008724"/>
    </source>
</evidence>
<keyword evidence="4 6" id="KW-0238">DNA-binding</keyword>
<dbReference type="Gene3D" id="1.10.10.200">
    <property type="match status" value="1"/>
</dbReference>
<protein>
    <recommendedName>
        <fullName evidence="6">Probable transcriptional regulatory protein SPIRO4BDMA_60002</fullName>
    </recommendedName>
</protein>
<evidence type="ECO:0000256" key="5">
    <source>
        <dbReference type="ARBA" id="ARBA00023163"/>
    </source>
</evidence>
<comment type="similarity">
    <text evidence="1 6">Belongs to the TACO1 family.</text>
</comment>
<dbReference type="FunFam" id="1.10.10.200:FF:000001">
    <property type="entry name" value="Probable transcriptional regulatory protein YebC"/>
    <property type="match status" value="1"/>
</dbReference>
<dbReference type="AlphaFoldDB" id="A0A3P3XF36"/>
<organism evidence="9">
    <name type="scientific">uncultured spirochete</name>
    <dbReference type="NCBI Taxonomy" id="156406"/>
    <lineage>
        <taxon>Bacteria</taxon>
        <taxon>Pseudomonadati</taxon>
        <taxon>Spirochaetota</taxon>
        <taxon>Spirochaetia</taxon>
        <taxon>Spirochaetales</taxon>
        <taxon>environmental samples</taxon>
    </lineage>
</organism>
<dbReference type="GO" id="GO:0005829">
    <property type="term" value="C:cytosol"/>
    <property type="evidence" value="ECO:0007669"/>
    <property type="project" value="TreeGrafter"/>
</dbReference>
<dbReference type="SUPFAM" id="SSF75625">
    <property type="entry name" value="YebC-like"/>
    <property type="match status" value="1"/>
</dbReference>
<dbReference type="NCBIfam" id="TIGR01033">
    <property type="entry name" value="YebC/PmpR family DNA-binding transcriptional regulator"/>
    <property type="match status" value="1"/>
</dbReference>
<feature type="domain" description="TACO1/YebC-like N-terminal" evidence="8">
    <location>
        <begin position="37"/>
        <end position="108"/>
    </location>
</feature>
<dbReference type="FunFam" id="3.30.70.980:FF:000002">
    <property type="entry name" value="Probable transcriptional regulatory protein YebC"/>
    <property type="match status" value="1"/>
</dbReference>
<keyword evidence="2 6" id="KW-0963">Cytoplasm</keyword>
<dbReference type="Gene3D" id="3.30.70.980">
    <property type="match status" value="2"/>
</dbReference>
<dbReference type="InterPro" id="IPR017856">
    <property type="entry name" value="Integrase-like_N"/>
</dbReference>
<feature type="domain" description="TACO1/YebC-like second and third" evidence="7">
    <location>
        <begin position="114"/>
        <end position="269"/>
    </location>
</feature>
<dbReference type="GO" id="GO:0006355">
    <property type="term" value="P:regulation of DNA-templated transcription"/>
    <property type="evidence" value="ECO:0007669"/>
    <property type="project" value="UniProtKB-UniRule"/>
</dbReference>
<dbReference type="InterPro" id="IPR048300">
    <property type="entry name" value="TACO1_YebC-like_2nd/3rd_dom"/>
</dbReference>
<keyword evidence="5 6" id="KW-0804">Transcription</keyword>
<dbReference type="NCBIfam" id="NF009044">
    <property type="entry name" value="PRK12378.1"/>
    <property type="match status" value="1"/>
</dbReference>
<dbReference type="GO" id="GO:0003677">
    <property type="term" value="F:DNA binding"/>
    <property type="evidence" value="ECO:0007669"/>
    <property type="project" value="UniProtKB-UniRule"/>
</dbReference>
<dbReference type="HAMAP" id="MF_00693">
    <property type="entry name" value="Transcrip_reg_TACO1"/>
    <property type="match status" value="1"/>
</dbReference>
<evidence type="ECO:0000256" key="2">
    <source>
        <dbReference type="ARBA" id="ARBA00022490"/>
    </source>
</evidence>
<name>A0A3P3XF36_9SPIR</name>
<dbReference type="InterPro" id="IPR026564">
    <property type="entry name" value="Transcrip_reg_TACO1-like_dom3"/>
</dbReference>
<dbReference type="InterPro" id="IPR002876">
    <property type="entry name" value="Transcrip_reg_TACO1-like"/>
</dbReference>
<evidence type="ECO:0000313" key="10">
    <source>
        <dbReference type="EMBL" id="SLM19573.1"/>
    </source>
</evidence>
<evidence type="ECO:0000256" key="4">
    <source>
        <dbReference type="ARBA" id="ARBA00023125"/>
    </source>
</evidence>
<dbReference type="InterPro" id="IPR049083">
    <property type="entry name" value="TACO1_YebC_N"/>
</dbReference>
<proteinExistence type="inferred from homology"/>
<comment type="subcellular location">
    <subcellularLocation>
        <location evidence="6">Cytoplasm</location>
    </subcellularLocation>
</comment>
<dbReference type="EMBL" id="FWDM01000002">
    <property type="protein sequence ID" value="SLM09835.1"/>
    <property type="molecule type" value="Genomic_DNA"/>
</dbReference>
<keyword evidence="3 6" id="KW-0805">Transcription regulation</keyword>
<dbReference type="InterPro" id="IPR029072">
    <property type="entry name" value="YebC-like"/>
</dbReference>
<dbReference type="EMBL" id="FWDO01000007">
    <property type="protein sequence ID" value="SLM19580.1"/>
    <property type="molecule type" value="Genomic_DNA"/>
</dbReference>
<dbReference type="NCBIfam" id="NF001030">
    <property type="entry name" value="PRK00110.1"/>
    <property type="match status" value="1"/>
</dbReference>
<sequence length="276" mass="30122">MGTSETIKDLQLTPIYAAWYRYAAFLSAKGVFMSGHSKWATIKHKKGALDAKRGQLFTKLIKEISIAARMGGGDPEGNPRLRTAVLKARAANMPKDNIDRAIKKGTGELEGTIYEELFYEAYAPGGGAMLIEVLTDNKNRAAAEIRNIVTRSGANLGTAGSVAYLFKRKGVLTYDGEKYTEDQILEAALDAGADDVVNEDGSIVVFTDPASFEDVLNAMNAKGFETLGAEISMVPDTYISVDAETAAKIQRLIDKLEENEDVQNVYHNIEMPEIEE</sequence>
<evidence type="ECO:0000313" key="9">
    <source>
        <dbReference type="EMBL" id="SLM09835.1"/>
    </source>
</evidence>
<accession>A0A3P3XF36</accession>
<dbReference type="EMBL" id="FWDO01000006">
    <property type="protein sequence ID" value="SLM19573.1"/>
    <property type="molecule type" value="Genomic_DNA"/>
</dbReference>
<evidence type="ECO:0000259" key="8">
    <source>
        <dbReference type="Pfam" id="PF20772"/>
    </source>
</evidence>
<reference evidence="9" key="1">
    <citation type="submission" date="2017-02" db="EMBL/GenBank/DDBJ databases">
        <authorList>
            <person name="Regsiter A."/>
            <person name="William W."/>
        </authorList>
    </citation>
    <scope>NUCLEOTIDE SEQUENCE</scope>
    <source>
        <strain evidence="10">BdmA 4</strain>
        <strain evidence="9">Bib</strain>
    </source>
</reference>
<evidence type="ECO:0000313" key="11">
    <source>
        <dbReference type="EMBL" id="SLM19580.1"/>
    </source>
</evidence>
<evidence type="ECO:0000256" key="6">
    <source>
        <dbReference type="HAMAP-Rule" id="MF_00693"/>
    </source>
</evidence>